<feature type="transmembrane region" description="Helical" evidence="1">
    <location>
        <begin position="110"/>
        <end position="133"/>
    </location>
</feature>
<keyword evidence="1" id="KW-0472">Membrane</keyword>
<protein>
    <recommendedName>
        <fullName evidence="4">DUF3995 domain-containing protein</fullName>
    </recommendedName>
</protein>
<accession>A0A516RAQ5</accession>
<dbReference type="AlphaFoldDB" id="A0A516RAQ5"/>
<gene>
    <name evidence="2" type="ORF">FH965_20965</name>
</gene>
<evidence type="ECO:0000256" key="1">
    <source>
        <dbReference type="SAM" id="Phobius"/>
    </source>
</evidence>
<feature type="transmembrane region" description="Helical" evidence="1">
    <location>
        <begin position="153"/>
        <end position="177"/>
    </location>
</feature>
<organism evidence="2 3">
    <name type="scientific">Streptomyces spectabilis</name>
    <dbReference type="NCBI Taxonomy" id="68270"/>
    <lineage>
        <taxon>Bacteria</taxon>
        <taxon>Bacillati</taxon>
        <taxon>Actinomycetota</taxon>
        <taxon>Actinomycetes</taxon>
        <taxon>Kitasatosporales</taxon>
        <taxon>Streptomycetaceae</taxon>
        <taxon>Streptomyces</taxon>
    </lineage>
</organism>
<evidence type="ECO:0000313" key="2">
    <source>
        <dbReference type="EMBL" id="QDQ12731.1"/>
    </source>
</evidence>
<sequence length="187" mass="20639">MATSEKNPVRTAHGSGATERPVPLWAERVARLLPLVALPVCLWRLPIGFGHRMGMDVAAETWPRWQSVAYVASLSLLSEAFALLCRGLVRPWGEVFPRWVPRVGGKRIPPLLVIVPATLSGLLFTALLVDWVLCTFHIGGFSDVPYTNTGWQLLAAVVSGLFVLWGPMVLALTYAYGRRRQLPITAR</sequence>
<reference evidence="2 3" key="1">
    <citation type="journal article" date="2019" name="J. Ind. Microbiol. Biotechnol.">
        <title>The complete genomic sequence of Streptomyces spectabilis NRRL-2792 and identification of secondary metabolite biosynthetic gene clusters.</title>
        <authorList>
            <person name="Sinha A."/>
            <person name="Phillips-Salemka S."/>
            <person name="Niraula T.A."/>
            <person name="Short K.A."/>
            <person name="Niraula N.P."/>
        </authorList>
    </citation>
    <scope>NUCLEOTIDE SEQUENCE [LARGE SCALE GENOMIC DNA]</scope>
    <source>
        <strain evidence="2 3">NRRL 2792</strain>
    </source>
</reference>
<name>A0A516RAQ5_STRST</name>
<evidence type="ECO:0000313" key="3">
    <source>
        <dbReference type="Proteomes" id="UP000316806"/>
    </source>
</evidence>
<proteinExistence type="predicted"/>
<evidence type="ECO:0008006" key="4">
    <source>
        <dbReference type="Google" id="ProtNLM"/>
    </source>
</evidence>
<dbReference type="Proteomes" id="UP000316806">
    <property type="component" value="Chromosome"/>
</dbReference>
<dbReference type="RefSeq" id="WP_144320063.1">
    <property type="nucleotide sequence ID" value="NZ_CP040916.1"/>
</dbReference>
<dbReference type="EMBL" id="CP040916">
    <property type="protein sequence ID" value="QDQ12731.1"/>
    <property type="molecule type" value="Genomic_DNA"/>
</dbReference>
<keyword evidence="1" id="KW-1133">Transmembrane helix</keyword>
<keyword evidence="1" id="KW-0812">Transmembrane</keyword>